<dbReference type="SMART" id="SM00422">
    <property type="entry name" value="HTH_MERR"/>
    <property type="match status" value="1"/>
</dbReference>
<feature type="domain" description="HTH merR-type" evidence="3">
    <location>
        <begin position="1"/>
        <end position="68"/>
    </location>
</feature>
<dbReference type="RefSeq" id="WP_369341755.1">
    <property type="nucleotide sequence ID" value="NZ_CP129675.1"/>
</dbReference>
<protein>
    <submittedName>
        <fullName evidence="6">MerR family transcriptional regulator</fullName>
    </submittedName>
</protein>
<name>A0AB39UPH8_9BIFI</name>
<dbReference type="EMBL" id="CP129683">
    <property type="protein sequence ID" value="XDS50793.1"/>
    <property type="molecule type" value="Genomic_DNA"/>
</dbReference>
<organism evidence="6">
    <name type="scientific">Bifidobacterium fermentum</name>
    <dbReference type="NCBI Taxonomy" id="3059035"/>
    <lineage>
        <taxon>Bacteria</taxon>
        <taxon>Bacillati</taxon>
        <taxon>Actinomycetota</taxon>
        <taxon>Actinomycetes</taxon>
        <taxon>Bifidobacteriales</taxon>
        <taxon>Bifidobacteriaceae</taxon>
        <taxon>Bifidobacterium</taxon>
    </lineage>
</organism>
<dbReference type="InterPro" id="IPR047057">
    <property type="entry name" value="MerR_fam"/>
</dbReference>
<dbReference type="Gene3D" id="1.10.1660.10">
    <property type="match status" value="1"/>
</dbReference>
<evidence type="ECO:0000256" key="2">
    <source>
        <dbReference type="SAM" id="Coils"/>
    </source>
</evidence>
<evidence type="ECO:0000313" key="4">
    <source>
        <dbReference type="EMBL" id="XDS45642.1"/>
    </source>
</evidence>
<reference evidence="6" key="1">
    <citation type="submission" date="2023-07" db="EMBL/GenBank/DDBJ databases">
        <title>Bifidobacterium aquikefiriaerophilum sp. nov. and Bifidobacterium eccum sp. nov., isolated from water kefir.</title>
        <authorList>
            <person name="Breselge S."/>
            <person name="Bellassi P."/>
            <person name="Barcenilla C."/>
            <person name="Alvarez-Ordonez A."/>
            <person name="Morelli L."/>
            <person name="Cotter P.D."/>
        </authorList>
    </citation>
    <scope>NUCLEOTIDE SEQUENCE</scope>
    <source>
        <strain evidence="6">WK012_4_13</strain>
        <strain evidence="5">WK013_4_14</strain>
        <strain evidence="4">WK048_4_13</strain>
    </source>
</reference>
<evidence type="ECO:0000259" key="3">
    <source>
        <dbReference type="PROSITE" id="PS50937"/>
    </source>
</evidence>
<sequence length="110" mass="12738">MRIGRFAREAGLTTRQVRYYSDKDLLPAMKTSNGYREYDSRQIPRAKRLHCLLAAGIPSEQLCRISGCLDSDSPVACKELREAMRSQIDSLERRIRQLETARDTLKRKIH</sequence>
<keyword evidence="1" id="KW-0238">DNA-binding</keyword>
<evidence type="ECO:0000313" key="6">
    <source>
        <dbReference type="EMBL" id="XDS50793.1"/>
    </source>
</evidence>
<dbReference type="InterPro" id="IPR000551">
    <property type="entry name" value="MerR-type_HTH_dom"/>
</dbReference>
<dbReference type="AlphaFoldDB" id="A0AB39UPH8"/>
<dbReference type="PANTHER" id="PTHR30204">
    <property type="entry name" value="REDOX-CYCLING DRUG-SENSING TRANSCRIPTIONAL ACTIVATOR SOXR"/>
    <property type="match status" value="1"/>
</dbReference>
<dbReference type="Pfam" id="PF13411">
    <property type="entry name" value="MerR_1"/>
    <property type="match status" value="1"/>
</dbReference>
<dbReference type="PRINTS" id="PR00040">
    <property type="entry name" value="HTHMERR"/>
</dbReference>
<evidence type="ECO:0000256" key="1">
    <source>
        <dbReference type="ARBA" id="ARBA00023125"/>
    </source>
</evidence>
<accession>A0AB39UPH8</accession>
<dbReference type="GO" id="GO:0003700">
    <property type="term" value="F:DNA-binding transcription factor activity"/>
    <property type="evidence" value="ECO:0007669"/>
    <property type="project" value="InterPro"/>
</dbReference>
<dbReference type="EMBL" id="CP129682">
    <property type="protein sequence ID" value="XDS49577.1"/>
    <property type="molecule type" value="Genomic_DNA"/>
</dbReference>
<dbReference type="EMBL" id="CP129675">
    <property type="protein sequence ID" value="XDS45642.1"/>
    <property type="molecule type" value="Genomic_DNA"/>
</dbReference>
<dbReference type="KEGG" id="bfk:QN062_00815"/>
<proteinExistence type="predicted"/>
<dbReference type="GO" id="GO:0003677">
    <property type="term" value="F:DNA binding"/>
    <property type="evidence" value="ECO:0007669"/>
    <property type="project" value="UniProtKB-KW"/>
</dbReference>
<dbReference type="InterPro" id="IPR009061">
    <property type="entry name" value="DNA-bd_dom_put_sf"/>
</dbReference>
<dbReference type="PANTHER" id="PTHR30204:SF97">
    <property type="entry name" value="MERR FAMILY REGULATORY PROTEIN"/>
    <property type="match status" value="1"/>
</dbReference>
<dbReference type="SUPFAM" id="SSF46955">
    <property type="entry name" value="Putative DNA-binding domain"/>
    <property type="match status" value="1"/>
</dbReference>
<keyword evidence="2" id="KW-0175">Coiled coil</keyword>
<evidence type="ECO:0000313" key="5">
    <source>
        <dbReference type="EMBL" id="XDS49577.1"/>
    </source>
</evidence>
<gene>
    <name evidence="6" type="ORF">QN062_00815</name>
    <name evidence="5" type="ORF">QN216_04825</name>
    <name evidence="4" type="ORF">QN217_05625</name>
</gene>
<feature type="coiled-coil region" evidence="2">
    <location>
        <begin position="81"/>
        <end position="108"/>
    </location>
</feature>
<dbReference type="PROSITE" id="PS50937">
    <property type="entry name" value="HTH_MERR_2"/>
    <property type="match status" value="1"/>
</dbReference>